<feature type="domain" description="Kinesin motor" evidence="2">
    <location>
        <begin position="1"/>
        <end position="99"/>
    </location>
</feature>
<accession>A0ABN9S2W9</accession>
<feature type="non-terminal residue" evidence="3">
    <location>
        <position position="99"/>
    </location>
</feature>
<comment type="similarity">
    <text evidence="1">Belongs to the TRAFAC class myosin-kinesin ATPase superfamily. Kinesin family.</text>
</comment>
<comment type="caution">
    <text evidence="1">Lacks conserved residue(s) required for the propagation of feature annotation.</text>
</comment>
<dbReference type="Proteomes" id="UP001189429">
    <property type="component" value="Unassembled WGS sequence"/>
</dbReference>
<reference evidence="3" key="1">
    <citation type="submission" date="2023-10" db="EMBL/GenBank/DDBJ databases">
        <authorList>
            <person name="Chen Y."/>
            <person name="Shah S."/>
            <person name="Dougan E. K."/>
            <person name="Thang M."/>
            <person name="Chan C."/>
        </authorList>
    </citation>
    <scope>NUCLEOTIDE SEQUENCE [LARGE SCALE GENOMIC DNA]</scope>
</reference>
<dbReference type="PANTHER" id="PTHR24115">
    <property type="entry name" value="KINESIN-RELATED"/>
    <property type="match status" value="1"/>
</dbReference>
<dbReference type="InterPro" id="IPR001752">
    <property type="entry name" value="Kinesin_motor_dom"/>
</dbReference>
<name>A0ABN9S2W9_9DINO</name>
<gene>
    <name evidence="3" type="ORF">PCOR1329_LOCUS24405</name>
</gene>
<evidence type="ECO:0000313" key="3">
    <source>
        <dbReference type="EMBL" id="CAK0823832.1"/>
    </source>
</evidence>
<dbReference type="Gene3D" id="3.40.850.10">
    <property type="entry name" value="Kinesin motor domain"/>
    <property type="match status" value="1"/>
</dbReference>
<dbReference type="Pfam" id="PF00225">
    <property type="entry name" value="Kinesin"/>
    <property type="match status" value="1"/>
</dbReference>
<dbReference type="EMBL" id="CAUYUJ010008398">
    <property type="protein sequence ID" value="CAK0823832.1"/>
    <property type="molecule type" value="Genomic_DNA"/>
</dbReference>
<dbReference type="InterPro" id="IPR027640">
    <property type="entry name" value="Kinesin-like_fam"/>
</dbReference>
<dbReference type="PRINTS" id="PR00380">
    <property type="entry name" value="KINESINHEAVY"/>
</dbReference>
<proteinExistence type="inferred from homology"/>
<sequence length="99" mass="10553">EEDGCFRPRDCEEPVVSSAAELLGLMGEAAGRRATDATTVNSTSSRSHSVCRISVLQDGKAVGRLLLVDCAGTERSRDSLFFKGATQRESAEINSSLFA</sequence>
<keyword evidence="4" id="KW-1185">Reference proteome</keyword>
<evidence type="ECO:0000259" key="2">
    <source>
        <dbReference type="PROSITE" id="PS50067"/>
    </source>
</evidence>
<evidence type="ECO:0000256" key="1">
    <source>
        <dbReference type="PROSITE-ProRule" id="PRU00283"/>
    </source>
</evidence>
<dbReference type="PROSITE" id="PS50067">
    <property type="entry name" value="KINESIN_MOTOR_2"/>
    <property type="match status" value="1"/>
</dbReference>
<dbReference type="InterPro" id="IPR036961">
    <property type="entry name" value="Kinesin_motor_dom_sf"/>
</dbReference>
<evidence type="ECO:0000313" key="4">
    <source>
        <dbReference type="Proteomes" id="UP001189429"/>
    </source>
</evidence>
<protein>
    <recommendedName>
        <fullName evidence="2">Kinesin motor domain-containing protein</fullName>
    </recommendedName>
</protein>
<dbReference type="SUPFAM" id="SSF52540">
    <property type="entry name" value="P-loop containing nucleoside triphosphate hydrolases"/>
    <property type="match status" value="1"/>
</dbReference>
<dbReference type="InterPro" id="IPR027417">
    <property type="entry name" value="P-loop_NTPase"/>
</dbReference>
<organism evidence="3 4">
    <name type="scientific">Prorocentrum cordatum</name>
    <dbReference type="NCBI Taxonomy" id="2364126"/>
    <lineage>
        <taxon>Eukaryota</taxon>
        <taxon>Sar</taxon>
        <taxon>Alveolata</taxon>
        <taxon>Dinophyceae</taxon>
        <taxon>Prorocentrales</taxon>
        <taxon>Prorocentraceae</taxon>
        <taxon>Prorocentrum</taxon>
    </lineage>
</organism>
<comment type="caution">
    <text evidence="3">The sequence shown here is derived from an EMBL/GenBank/DDBJ whole genome shotgun (WGS) entry which is preliminary data.</text>
</comment>
<feature type="non-terminal residue" evidence="3">
    <location>
        <position position="1"/>
    </location>
</feature>